<organism evidence="3 4">
    <name type="scientific">Geofilum rubicundum JCM 15548</name>
    <dbReference type="NCBI Taxonomy" id="1236989"/>
    <lineage>
        <taxon>Bacteria</taxon>
        <taxon>Pseudomonadati</taxon>
        <taxon>Bacteroidota</taxon>
        <taxon>Bacteroidia</taxon>
        <taxon>Marinilabiliales</taxon>
        <taxon>Marinilabiliaceae</taxon>
        <taxon>Geofilum</taxon>
    </lineage>
</organism>
<evidence type="ECO:0000313" key="4">
    <source>
        <dbReference type="Proteomes" id="UP000032900"/>
    </source>
</evidence>
<accession>A0A0E9LWA8</accession>
<dbReference type="PANTHER" id="PTHR43156">
    <property type="entry name" value="STAGE II SPORULATION PROTEIN E-RELATED"/>
    <property type="match status" value="1"/>
</dbReference>
<keyword evidence="1" id="KW-0378">Hydrolase</keyword>
<comment type="caution">
    <text evidence="3">The sequence shown here is derived from an EMBL/GenBank/DDBJ whole genome shotgun (WGS) entry which is preliminary data.</text>
</comment>
<keyword evidence="4" id="KW-1185">Reference proteome</keyword>
<dbReference type="PANTHER" id="PTHR43156:SF2">
    <property type="entry name" value="STAGE II SPORULATION PROTEIN E"/>
    <property type="match status" value="1"/>
</dbReference>
<dbReference type="InterPro" id="IPR036457">
    <property type="entry name" value="PPM-type-like_dom_sf"/>
</dbReference>
<sequence length="149" mass="16832">MVHQLNRRVNESANSEKFITMFIGKYNVLTRRLTYVNAGHLPPLLFEPRKGHMLSLDKGCIGLGMLDVIPVIEVGKVFVSKDSKFLAFTDGLVELERGNKITSGLMSVEKIISNQKNMDQNIVEIRSFISKHVDMQSIFDDISVIGMEF</sequence>
<dbReference type="InterPro" id="IPR052016">
    <property type="entry name" value="Bact_Sigma-Reg"/>
</dbReference>
<dbReference type="EMBL" id="BAZW01000008">
    <property type="protein sequence ID" value="GAO29396.1"/>
    <property type="molecule type" value="Genomic_DNA"/>
</dbReference>
<gene>
    <name evidence="3" type="ORF">JCM15548_11576</name>
</gene>
<name>A0A0E9LWA8_9BACT</name>
<dbReference type="Gene3D" id="3.60.40.10">
    <property type="entry name" value="PPM-type phosphatase domain"/>
    <property type="match status" value="1"/>
</dbReference>
<feature type="domain" description="PPM-type phosphatase" evidence="2">
    <location>
        <begin position="2"/>
        <end position="148"/>
    </location>
</feature>
<evidence type="ECO:0000256" key="1">
    <source>
        <dbReference type="ARBA" id="ARBA00022801"/>
    </source>
</evidence>
<proteinExistence type="predicted"/>
<dbReference type="GO" id="GO:0016791">
    <property type="term" value="F:phosphatase activity"/>
    <property type="evidence" value="ECO:0007669"/>
    <property type="project" value="TreeGrafter"/>
</dbReference>
<protein>
    <submittedName>
        <fullName evidence="3">Serine phosphatase RsbU, regulator of sigma subunit</fullName>
    </submittedName>
</protein>
<dbReference type="Pfam" id="PF07228">
    <property type="entry name" value="SpoIIE"/>
    <property type="match status" value="1"/>
</dbReference>
<evidence type="ECO:0000313" key="3">
    <source>
        <dbReference type="EMBL" id="GAO29396.1"/>
    </source>
</evidence>
<dbReference type="InterPro" id="IPR001932">
    <property type="entry name" value="PPM-type_phosphatase-like_dom"/>
</dbReference>
<evidence type="ECO:0000259" key="2">
    <source>
        <dbReference type="Pfam" id="PF07228"/>
    </source>
</evidence>
<dbReference type="Proteomes" id="UP000032900">
    <property type="component" value="Unassembled WGS sequence"/>
</dbReference>
<reference evidence="3 4" key="1">
    <citation type="journal article" date="2015" name="Microbes Environ.">
        <title>Distribution and evolution of nitrogen fixation genes in the phylum bacteroidetes.</title>
        <authorList>
            <person name="Inoue J."/>
            <person name="Oshima K."/>
            <person name="Suda W."/>
            <person name="Sakamoto M."/>
            <person name="Iino T."/>
            <person name="Noda S."/>
            <person name="Hongoh Y."/>
            <person name="Hattori M."/>
            <person name="Ohkuma M."/>
        </authorList>
    </citation>
    <scope>NUCLEOTIDE SEQUENCE [LARGE SCALE GENOMIC DNA]</scope>
    <source>
        <strain evidence="3">JCM 15548</strain>
    </source>
</reference>
<dbReference type="AlphaFoldDB" id="A0A0E9LWA8"/>
<dbReference type="STRING" id="1236989.JCM15548_11576"/>